<protein>
    <submittedName>
        <fullName evidence="1">Uncharacterized protein</fullName>
    </submittedName>
</protein>
<name>A0A8T0CUG3_CORYI</name>
<dbReference type="EMBL" id="MU089737">
    <property type="protein sequence ID" value="KAF7849615.1"/>
    <property type="molecule type" value="Genomic_DNA"/>
</dbReference>
<evidence type="ECO:0000313" key="1">
    <source>
        <dbReference type="EMBL" id="KAF7849615.1"/>
    </source>
</evidence>
<organism evidence="1 2">
    <name type="scientific">Corymbia citriodora subsp. variegata</name>
    <dbReference type="NCBI Taxonomy" id="360336"/>
    <lineage>
        <taxon>Eukaryota</taxon>
        <taxon>Viridiplantae</taxon>
        <taxon>Streptophyta</taxon>
        <taxon>Embryophyta</taxon>
        <taxon>Tracheophyta</taxon>
        <taxon>Spermatophyta</taxon>
        <taxon>Magnoliopsida</taxon>
        <taxon>eudicotyledons</taxon>
        <taxon>Gunneridae</taxon>
        <taxon>Pentapetalae</taxon>
        <taxon>rosids</taxon>
        <taxon>malvids</taxon>
        <taxon>Myrtales</taxon>
        <taxon>Myrtaceae</taxon>
        <taxon>Myrtoideae</taxon>
        <taxon>Eucalypteae</taxon>
        <taxon>Corymbia</taxon>
    </lineage>
</organism>
<sequence>MIPKSYPDGAASSHGMVREKLVLVIPPQSSVDVDSRRYNLNRTNCYVQMKIHFVRDEIPTEDGNVQLKHDAAYPDGIKVATGEPVFLHYELKAKGQMCLACGEEGKVTGVHQTKHNDYAPE</sequence>
<dbReference type="AlphaFoldDB" id="A0A8T0CUG3"/>
<keyword evidence="2" id="KW-1185">Reference proteome</keyword>
<dbReference type="OrthoDB" id="1786971at2759"/>
<evidence type="ECO:0000313" key="2">
    <source>
        <dbReference type="Proteomes" id="UP000806378"/>
    </source>
</evidence>
<accession>A0A8T0CUG3</accession>
<dbReference type="Proteomes" id="UP000806378">
    <property type="component" value="Unassembled WGS sequence"/>
</dbReference>
<comment type="caution">
    <text evidence="1">The sequence shown here is derived from an EMBL/GenBank/DDBJ whole genome shotgun (WGS) entry which is preliminary data.</text>
</comment>
<reference evidence="1" key="1">
    <citation type="submission" date="2020-05" db="EMBL/GenBank/DDBJ databases">
        <title>WGS assembly of Corymbia citriodora subspecies variegata.</title>
        <authorList>
            <person name="Barry K."/>
            <person name="Hundley H."/>
            <person name="Shu S."/>
            <person name="Jenkins J."/>
            <person name="Grimwood J."/>
            <person name="Baten A."/>
        </authorList>
    </citation>
    <scope>NUCLEOTIDE SEQUENCE</scope>
    <source>
        <strain evidence="1">CV2-018</strain>
    </source>
</reference>
<dbReference type="Gramene" id="rna-gnl|WGS:JABURB|Cocit.L0470.1">
    <property type="protein sequence ID" value="cds-KAF7849615.1"/>
    <property type="gene ID" value="gene-BT93_L0470"/>
</dbReference>
<gene>
    <name evidence="1" type="ORF">BT93_L0470</name>
</gene>
<proteinExistence type="predicted"/>